<dbReference type="SUPFAM" id="SSF52172">
    <property type="entry name" value="CheY-like"/>
    <property type="match status" value="2"/>
</dbReference>
<dbReference type="Pfam" id="PF00990">
    <property type="entry name" value="GGDEF"/>
    <property type="match status" value="1"/>
</dbReference>
<dbReference type="PROSITE" id="PS50110">
    <property type="entry name" value="RESPONSE_REGULATORY"/>
    <property type="match status" value="2"/>
</dbReference>
<sequence>MTQEDYRQKLMDRIKDTFLEWKKKESISESELYLFLHTLKGTSGTIGMEELSIFCSGQLEILSPDNESKIPVHTLNNFKKRILQYLNDTDEKSHYKLPDTHRYRFDVKTSILIIDDDLEFVSFVKEFLESMGAQVIIALNAKRGLEQFYSVRPGFVLIDINLPDMTGFEVLNQIAETAQARHVTIAVTSVDGSSKNRIMAFEKGAMDFLSKPLDTEIFVAYLINRDKMRKEIEISVITDGLTGLGNRRYFDDMCVYFAESYARAGMSFSLVMMDIDHFKKVNDAYGHPAGDNVLRKLGEIVLEECRETDHAFRYGGEEFAFLLQGASSIEATVFVDRIRKKFNAAVFSESNSEFSVTFSTGISSYKGDLKELISSADKALYEAKRSGRNQTVIFNKKTSQMNRKLHIILVDDDRLIRSMLAEELAKWVLSDIDISIHVFADGPSFLESDWYSPEEYYIILLDRIMPEMDGLEVLELLKRDTNKRNVLVSMMTARTEESDIKEALGLGADDYIMKPFQPADVLFRVQQLATRILLK</sequence>
<name>A0ABW4SL19_9BACL</name>
<keyword evidence="6" id="KW-0808">Transferase</keyword>
<dbReference type="EC" id="2.7.7.65" evidence="6"/>
<feature type="domain" description="Response regulatory" evidence="3">
    <location>
        <begin position="406"/>
        <end position="529"/>
    </location>
</feature>
<dbReference type="InterPro" id="IPR008207">
    <property type="entry name" value="Sig_transdc_His_kin_Hpt_dom"/>
</dbReference>
<organism evidence="6 7">
    <name type="scientific">Sporosarcina siberiensis</name>
    <dbReference type="NCBI Taxonomy" id="1365606"/>
    <lineage>
        <taxon>Bacteria</taxon>
        <taxon>Bacillati</taxon>
        <taxon>Bacillota</taxon>
        <taxon>Bacilli</taxon>
        <taxon>Bacillales</taxon>
        <taxon>Caryophanaceae</taxon>
        <taxon>Sporosarcina</taxon>
    </lineage>
</organism>
<dbReference type="GO" id="GO:0052621">
    <property type="term" value="F:diguanylate cyclase activity"/>
    <property type="evidence" value="ECO:0007669"/>
    <property type="project" value="UniProtKB-EC"/>
</dbReference>
<dbReference type="PANTHER" id="PTHR45138">
    <property type="entry name" value="REGULATORY COMPONENTS OF SENSORY TRANSDUCTION SYSTEM"/>
    <property type="match status" value="1"/>
</dbReference>
<evidence type="ECO:0000256" key="1">
    <source>
        <dbReference type="PROSITE-ProRule" id="PRU00110"/>
    </source>
</evidence>
<dbReference type="InterPro" id="IPR043128">
    <property type="entry name" value="Rev_trsase/Diguanyl_cyclase"/>
</dbReference>
<gene>
    <name evidence="6" type="ORF">ACFSFY_17305</name>
</gene>
<evidence type="ECO:0000313" key="7">
    <source>
        <dbReference type="Proteomes" id="UP001597218"/>
    </source>
</evidence>
<dbReference type="InterPro" id="IPR011006">
    <property type="entry name" value="CheY-like_superfamily"/>
</dbReference>
<evidence type="ECO:0000256" key="2">
    <source>
        <dbReference type="PROSITE-ProRule" id="PRU00169"/>
    </source>
</evidence>
<keyword evidence="2" id="KW-0597">Phosphoprotein</keyword>
<dbReference type="InterPro" id="IPR050469">
    <property type="entry name" value="Diguanylate_Cyclase"/>
</dbReference>
<dbReference type="Gene3D" id="3.40.50.2300">
    <property type="match status" value="2"/>
</dbReference>
<dbReference type="InterPro" id="IPR000160">
    <property type="entry name" value="GGDEF_dom"/>
</dbReference>
<reference evidence="7" key="1">
    <citation type="journal article" date="2019" name="Int. J. Syst. Evol. Microbiol.">
        <title>The Global Catalogue of Microorganisms (GCM) 10K type strain sequencing project: providing services to taxonomists for standard genome sequencing and annotation.</title>
        <authorList>
            <consortium name="The Broad Institute Genomics Platform"/>
            <consortium name="The Broad Institute Genome Sequencing Center for Infectious Disease"/>
            <person name="Wu L."/>
            <person name="Ma J."/>
        </authorList>
    </citation>
    <scope>NUCLEOTIDE SEQUENCE [LARGE SCALE GENOMIC DNA]</scope>
    <source>
        <strain evidence="7">CGMCC 4.7177</strain>
    </source>
</reference>
<proteinExistence type="predicted"/>
<dbReference type="SMART" id="SM00448">
    <property type="entry name" value="REC"/>
    <property type="match status" value="2"/>
</dbReference>
<dbReference type="InterPro" id="IPR029787">
    <property type="entry name" value="Nucleotide_cyclase"/>
</dbReference>
<dbReference type="CDD" id="cd17574">
    <property type="entry name" value="REC_OmpR"/>
    <property type="match status" value="1"/>
</dbReference>
<protein>
    <submittedName>
        <fullName evidence="6">Diguanylate cyclase</fullName>
        <ecNumber evidence="6">2.7.7.65</ecNumber>
    </submittedName>
</protein>
<keyword evidence="6" id="KW-0548">Nucleotidyltransferase</keyword>
<feature type="modified residue" description="Phosphohistidine" evidence="1">
    <location>
        <position position="37"/>
    </location>
</feature>
<dbReference type="PANTHER" id="PTHR45138:SF9">
    <property type="entry name" value="DIGUANYLATE CYCLASE DGCM-RELATED"/>
    <property type="match status" value="1"/>
</dbReference>
<dbReference type="CDD" id="cd00156">
    <property type="entry name" value="REC"/>
    <property type="match status" value="1"/>
</dbReference>
<feature type="modified residue" description="4-aspartylphosphate" evidence="2">
    <location>
        <position position="159"/>
    </location>
</feature>
<feature type="domain" description="Response regulatory" evidence="3">
    <location>
        <begin position="110"/>
        <end position="226"/>
    </location>
</feature>
<keyword evidence="7" id="KW-1185">Reference proteome</keyword>
<evidence type="ECO:0000259" key="4">
    <source>
        <dbReference type="PROSITE" id="PS50887"/>
    </source>
</evidence>
<dbReference type="RefSeq" id="WP_381540395.1">
    <property type="nucleotide sequence ID" value="NZ_JBHUGI010000037.1"/>
</dbReference>
<dbReference type="CDD" id="cd01949">
    <property type="entry name" value="GGDEF"/>
    <property type="match status" value="1"/>
</dbReference>
<dbReference type="Proteomes" id="UP001597218">
    <property type="component" value="Unassembled WGS sequence"/>
</dbReference>
<dbReference type="SUPFAM" id="SSF55073">
    <property type="entry name" value="Nucleotide cyclase"/>
    <property type="match status" value="1"/>
</dbReference>
<evidence type="ECO:0000259" key="3">
    <source>
        <dbReference type="PROSITE" id="PS50110"/>
    </source>
</evidence>
<dbReference type="EMBL" id="JBHUGI010000037">
    <property type="protein sequence ID" value="MFD1929796.1"/>
    <property type="molecule type" value="Genomic_DNA"/>
</dbReference>
<dbReference type="NCBIfam" id="TIGR00254">
    <property type="entry name" value="GGDEF"/>
    <property type="match status" value="1"/>
</dbReference>
<feature type="domain" description="GGDEF" evidence="4">
    <location>
        <begin position="266"/>
        <end position="396"/>
    </location>
</feature>
<feature type="domain" description="HPt" evidence="5">
    <location>
        <begin position="1"/>
        <end position="100"/>
    </location>
</feature>
<dbReference type="Gene3D" id="3.30.70.270">
    <property type="match status" value="1"/>
</dbReference>
<comment type="caution">
    <text evidence="6">The sequence shown here is derived from an EMBL/GenBank/DDBJ whole genome shotgun (WGS) entry which is preliminary data.</text>
</comment>
<feature type="modified residue" description="4-aspartylphosphate" evidence="2">
    <location>
        <position position="462"/>
    </location>
</feature>
<accession>A0ABW4SL19</accession>
<evidence type="ECO:0000313" key="6">
    <source>
        <dbReference type="EMBL" id="MFD1929796.1"/>
    </source>
</evidence>
<dbReference type="PROSITE" id="PS50887">
    <property type="entry name" value="GGDEF"/>
    <property type="match status" value="1"/>
</dbReference>
<dbReference type="Pfam" id="PF00072">
    <property type="entry name" value="Response_reg"/>
    <property type="match status" value="2"/>
</dbReference>
<dbReference type="PROSITE" id="PS50894">
    <property type="entry name" value="HPT"/>
    <property type="match status" value="1"/>
</dbReference>
<dbReference type="SMART" id="SM00267">
    <property type="entry name" value="GGDEF"/>
    <property type="match status" value="1"/>
</dbReference>
<evidence type="ECO:0000259" key="5">
    <source>
        <dbReference type="PROSITE" id="PS50894"/>
    </source>
</evidence>
<dbReference type="InterPro" id="IPR001789">
    <property type="entry name" value="Sig_transdc_resp-reg_receiver"/>
</dbReference>